<feature type="compositionally biased region" description="Basic and acidic residues" evidence="1">
    <location>
        <begin position="17"/>
        <end position="29"/>
    </location>
</feature>
<dbReference type="AlphaFoldDB" id="A0A2P2BY53"/>
<dbReference type="EMBL" id="CZKA01000014">
    <property type="protein sequence ID" value="CUR54679.1"/>
    <property type="molecule type" value="Genomic_DNA"/>
</dbReference>
<accession>A0A2P2BY53</accession>
<name>A0A2P2BY53_9ZZZZ</name>
<feature type="region of interest" description="Disordered" evidence="1">
    <location>
        <begin position="1"/>
        <end position="45"/>
    </location>
</feature>
<evidence type="ECO:0000313" key="2">
    <source>
        <dbReference type="EMBL" id="CUR54679.1"/>
    </source>
</evidence>
<sequence length="45" mass="4991">MADKSPRQGMTKKSGKSLKEKRADKRGKSEQTNTLADTVAAKRKK</sequence>
<evidence type="ECO:0000256" key="1">
    <source>
        <dbReference type="SAM" id="MobiDB-lite"/>
    </source>
</evidence>
<proteinExistence type="predicted"/>
<protein>
    <submittedName>
        <fullName evidence="2">Uncharacterized protein</fullName>
    </submittedName>
</protein>
<organism evidence="2">
    <name type="scientific">metagenome</name>
    <dbReference type="NCBI Taxonomy" id="256318"/>
    <lineage>
        <taxon>unclassified sequences</taxon>
        <taxon>metagenomes</taxon>
    </lineage>
</organism>
<gene>
    <name evidence="2" type="ORF">NOCA2210029</name>
</gene>
<reference evidence="2" key="1">
    <citation type="submission" date="2015-08" db="EMBL/GenBank/DDBJ databases">
        <authorList>
            <person name="Babu N.S."/>
            <person name="Beckwith C.J."/>
            <person name="Beseler K.G."/>
            <person name="Brison A."/>
            <person name="Carone J.V."/>
            <person name="Caskin T.P."/>
            <person name="Diamond M."/>
            <person name="Durham M.E."/>
            <person name="Foxe J.M."/>
            <person name="Go M."/>
            <person name="Henderson B.A."/>
            <person name="Jones I.B."/>
            <person name="McGettigan J.A."/>
            <person name="Micheletti S.J."/>
            <person name="Nasrallah M.E."/>
            <person name="Ortiz D."/>
            <person name="Piller C.R."/>
            <person name="Privatt S.R."/>
            <person name="Schneider S.L."/>
            <person name="Sharp S."/>
            <person name="Smith T.C."/>
            <person name="Stanton J.D."/>
            <person name="Ullery H.E."/>
            <person name="Wilson R.J."/>
            <person name="Serrano M.G."/>
            <person name="Buck G."/>
            <person name="Lee V."/>
            <person name="Wang Y."/>
            <person name="Carvalho R."/>
            <person name="Voegtly L."/>
            <person name="Shi R."/>
            <person name="Duckworth R."/>
            <person name="Johnson A."/>
            <person name="Loviza R."/>
            <person name="Walstead R."/>
            <person name="Shah Z."/>
            <person name="Kiflezghi M."/>
            <person name="Wade K."/>
            <person name="Ball S.L."/>
            <person name="Bradley K.W."/>
            <person name="Asai D.J."/>
            <person name="Bowman C.A."/>
            <person name="Russell D.A."/>
            <person name="Pope W.H."/>
            <person name="Jacobs-Sera D."/>
            <person name="Hendrix R.W."/>
            <person name="Hatfull G.F."/>
        </authorList>
    </citation>
    <scope>NUCLEOTIDE SEQUENCE</scope>
</reference>